<reference evidence="2" key="1">
    <citation type="submission" date="2015-05" db="EMBL/GenBank/DDBJ databases">
        <authorList>
            <person name="Collingro A."/>
        </authorList>
    </citation>
    <scope>NUCLEOTIDE SEQUENCE [LARGE SCALE GENOMIC DNA]</scope>
    <source>
        <strain evidence="2">Ps</strain>
    </source>
</reference>
<dbReference type="PROSITE" id="PS50012">
    <property type="entry name" value="RCC1_3"/>
    <property type="match status" value="4"/>
</dbReference>
<keyword evidence="2" id="KW-1185">Reference proteome</keyword>
<gene>
    <name evidence="1" type="ORF">HEPPS_00390</name>
</gene>
<dbReference type="InterPro" id="IPR009091">
    <property type="entry name" value="RCC1/BLIP-II"/>
</dbReference>
<dbReference type="InterPro" id="IPR051553">
    <property type="entry name" value="Ran_GTPase-activating"/>
</dbReference>
<evidence type="ECO:0000313" key="2">
    <source>
        <dbReference type="Proteomes" id="UP000242141"/>
    </source>
</evidence>
<protein>
    <submittedName>
        <fullName evidence="1">| / Regulator of chromosome condensation (RCC1) repeat protein / 326052:328028 Forward</fullName>
    </submittedName>
</protein>
<organism evidence="1 2">
    <name type="scientific">Candidatus Hepatoplasma crinochetorum</name>
    <dbReference type="NCBI Taxonomy" id="295596"/>
    <lineage>
        <taxon>Bacteria</taxon>
        <taxon>Bacillati</taxon>
        <taxon>Mycoplasmatota</taxon>
        <taxon>Mollicutes</taxon>
        <taxon>Candidatus Hepatoplasmataceae</taxon>
        <taxon>Candidatus Hepatoplasma</taxon>
    </lineage>
</organism>
<name>A0A0G7ZKX6_9MOLU</name>
<accession>A0A0G7ZKX6</accession>
<dbReference type="Proteomes" id="UP000242141">
    <property type="component" value="Unassembled WGS sequence"/>
</dbReference>
<proteinExistence type="predicted"/>
<dbReference type="SUPFAM" id="SSF50985">
    <property type="entry name" value="RCC1/BLIP-II"/>
    <property type="match status" value="2"/>
</dbReference>
<dbReference type="PANTHER" id="PTHR45982">
    <property type="entry name" value="REGULATOR OF CHROMOSOME CONDENSATION"/>
    <property type="match status" value="1"/>
</dbReference>
<dbReference type="Gene3D" id="2.130.10.30">
    <property type="entry name" value="Regulator of chromosome condensation 1/beta-lactamase-inhibitor protein II"/>
    <property type="match status" value="2"/>
</dbReference>
<dbReference type="Pfam" id="PF00415">
    <property type="entry name" value="RCC1"/>
    <property type="match status" value="3"/>
</dbReference>
<dbReference type="InterPro" id="IPR000408">
    <property type="entry name" value="Reg_chr_condens"/>
</dbReference>
<sequence length="667" mass="75478">MKFTKKLLLPITLLFIPTFFINNLNLNNFNNFKKEINSDYDFIIDQEDSTYFSGEILDTDLDGYGDSLYMWGKNNKGQIGNGTTNNADSGPIEIFPHNSDWNGNLIDLELGEEHSGVTVDTDYNGYADTLYMWGSNDYGQIGNGSSINYFFYPVKITPKNYINWKGNIIDLSLEGNFSSVIIDTDLDGYADTLYMWGENNNKQLGNGTDISLNTPTIIVPENGDWNGNLIDLELGQNDSALTIDTDLDGYADTLYMWGSNAFCQLGQNESKFIDQAYPKITEPITSDQFLGNILDVSTSIYSSGIIVDSDLDNYGDTLYMWGTNVNGVLANDNIIIPIPAIVTSISGNLINFETNNKNSGVTIDTDLDGYADTLYMWGDNEYGQAGIGNLNQSYINYPTAIFPYSDSWNGNILNYSIGKTYASVIIDQNWDGYGDRLYMWGSNEYGEAGIAPCPNFIIPNSIFESKSFQISDLEIINNQNHGFDLNITLNDYWNIFDANNIPEISLFDQYNNLYDLTYLEDDSSPIDDIYSFEINNIEIGTKYVFTKVQIDTIYFNFTPIISISDYLISNLELEETGINNAIFNLDVVLGSNLNISYFTSDQRKVKVNFSDDTYQEVLIDQNWDVELKELNSDTSYQIIGIDYFYENESYKYNLPVDITFKTLIEEY</sequence>
<dbReference type="PANTHER" id="PTHR45982:SF1">
    <property type="entry name" value="REGULATOR OF CHROMOSOME CONDENSATION"/>
    <property type="match status" value="1"/>
</dbReference>
<dbReference type="AlphaFoldDB" id="A0A0G7ZKX6"/>
<evidence type="ECO:0000313" key="1">
    <source>
        <dbReference type="EMBL" id="CRX36840.1"/>
    </source>
</evidence>
<dbReference type="EMBL" id="CWGI01000001">
    <property type="protein sequence ID" value="CRX36840.1"/>
    <property type="molecule type" value="Genomic_DNA"/>
</dbReference>